<dbReference type="GO" id="GO:0006351">
    <property type="term" value="P:DNA-templated transcription"/>
    <property type="evidence" value="ECO:0007669"/>
    <property type="project" value="InterPro"/>
</dbReference>
<evidence type="ECO:0000256" key="5">
    <source>
        <dbReference type="ARBA" id="ARBA00023242"/>
    </source>
</evidence>
<feature type="compositionally biased region" description="Polar residues" evidence="7">
    <location>
        <begin position="371"/>
        <end position="385"/>
    </location>
</feature>
<evidence type="ECO:0000259" key="8">
    <source>
        <dbReference type="PROSITE" id="PS50076"/>
    </source>
</evidence>
<feature type="domain" description="J" evidence="8">
    <location>
        <begin position="9"/>
        <end position="102"/>
    </location>
</feature>
<keyword evidence="5" id="KW-0539">Nucleus</keyword>
<keyword evidence="4" id="KW-0804">Transcription</keyword>
<dbReference type="PANTHER" id="PTHR46910">
    <property type="entry name" value="TRANSCRIPTION FACTOR PDR1"/>
    <property type="match status" value="1"/>
</dbReference>
<dbReference type="GO" id="GO:0003700">
    <property type="term" value="F:DNA-binding transcription factor activity"/>
    <property type="evidence" value="ECO:0007669"/>
    <property type="project" value="InterPro"/>
</dbReference>
<evidence type="ECO:0000313" key="9">
    <source>
        <dbReference type="EMBL" id="KXH56590.1"/>
    </source>
</evidence>
<keyword evidence="2" id="KW-0805">Transcription regulation</keyword>
<reference evidence="9 10" key="1">
    <citation type="submission" date="2014-02" db="EMBL/GenBank/DDBJ databases">
        <title>The genome sequence of Colletotrichum salicis CBS 607.94.</title>
        <authorList>
            <person name="Baroncelli R."/>
            <person name="Thon M.R."/>
        </authorList>
    </citation>
    <scope>NUCLEOTIDE SEQUENCE [LARGE SCALE GENOMIC DNA]</scope>
    <source>
        <strain evidence="9 10">CBS 607.94</strain>
    </source>
</reference>
<feature type="coiled-coil region" evidence="6">
    <location>
        <begin position="141"/>
        <end position="172"/>
    </location>
</feature>
<organism evidence="9 10">
    <name type="scientific">Colletotrichum salicis</name>
    <dbReference type="NCBI Taxonomy" id="1209931"/>
    <lineage>
        <taxon>Eukaryota</taxon>
        <taxon>Fungi</taxon>
        <taxon>Dikarya</taxon>
        <taxon>Ascomycota</taxon>
        <taxon>Pezizomycotina</taxon>
        <taxon>Sordariomycetes</taxon>
        <taxon>Hypocreomycetidae</taxon>
        <taxon>Glomerellales</taxon>
        <taxon>Glomerellaceae</taxon>
        <taxon>Colletotrichum</taxon>
        <taxon>Colletotrichum acutatum species complex</taxon>
    </lineage>
</organism>
<sequence>MDPPMTPTDHYSVLGIRNDATQEHIEDAVYGIVERFLQNGQHESPSRSEKYPNGILLASSSQTQSANGTLIEQSSIRHRMQITKAFEVLVDPLQRAQYDKSRQPMVKAMFVAKNLRLRKFSAWDRESKENMPSAIAMVSVKRKLKEKLKKGKNRLNVALETTAHKAKEAEARRKSRWPEVLATPQEEEFYQQPKMPQPQLQEPQSEYYEEEVSETPMSYEDFYNAPKDYQLQIRAATNLYTRDSKNFNEAIEAKEMKMPSPPNKAWLVPLGRQPTCIENGLHGWKGWYPTNNGLSPPGCPICENFDSKTIRSADVSTRVKKIEMLEARLAQLEAQKQPVPRAADPDFALTSIDPGTATSISEKEHNLWAASTSTLEESPHSSTNPGLGVSGHESSMTLPPLRQILPSIEDYFQNSNQVLPLFERESFVKMLRSWYAYPAHRKADDWAAINVVLALAHRHSYASSYEETQNMQRYIDNVQSVLNKLVINEPSMLVLQTLLGLVLVFHGSADQGPASILIATAIRLCQSLRLNTKSTSQEFEPAEALQRSRVFWVAFILDRDLSMRLTQPPIHQESDIDVDIPCLTPPDDVGMIMGLSGQKYNYFRSSVQLAYIQGKLYHMCFSVRALKLPNQERSQNMLRVRTMLENWQYSIPLDFQPELAAANVAAEYLRYICLLHYTHLQLIATTHYADSHHLEWLQGLLSCNKGNTPAARSDLTARLPNCWEKLVTGARTCMHLYAATPENDSALTWLVSCGYLTSIMFITVNNLACPDNPCRLTDQSNVDSALLLLERLINATDEERLKRIHSACKEINERARLIIVSRLSEEFSQFDPPGLEFGDEDPLDDGRWGLVGGDSWTIDEYAVT</sequence>
<dbReference type="InterPro" id="IPR001623">
    <property type="entry name" value="DnaJ_domain"/>
</dbReference>
<gene>
    <name evidence="9" type="ORF">CSAL01_03424</name>
</gene>
<evidence type="ECO:0000256" key="1">
    <source>
        <dbReference type="ARBA" id="ARBA00004123"/>
    </source>
</evidence>
<dbReference type="Gene3D" id="1.10.287.110">
    <property type="entry name" value="DnaJ domain"/>
    <property type="match status" value="1"/>
</dbReference>
<keyword evidence="10" id="KW-1185">Reference proteome</keyword>
<dbReference type="Pfam" id="PF04082">
    <property type="entry name" value="Fungal_trans"/>
    <property type="match status" value="1"/>
</dbReference>
<feature type="region of interest" description="Disordered" evidence="7">
    <location>
        <begin position="371"/>
        <end position="393"/>
    </location>
</feature>
<evidence type="ECO:0000256" key="6">
    <source>
        <dbReference type="SAM" id="Coils"/>
    </source>
</evidence>
<dbReference type="SMART" id="SM00906">
    <property type="entry name" value="Fungal_trans"/>
    <property type="match status" value="1"/>
</dbReference>
<dbReference type="InterPro" id="IPR007219">
    <property type="entry name" value="XnlR_reg_dom"/>
</dbReference>
<dbReference type="GO" id="GO:0003677">
    <property type="term" value="F:DNA binding"/>
    <property type="evidence" value="ECO:0007669"/>
    <property type="project" value="UniProtKB-KW"/>
</dbReference>
<keyword evidence="6" id="KW-0175">Coiled coil</keyword>
<comment type="subcellular location">
    <subcellularLocation>
        <location evidence="1">Nucleus</location>
    </subcellularLocation>
</comment>
<accession>A0A135U854</accession>
<dbReference type="STRING" id="1209931.A0A135U854"/>
<comment type="caution">
    <text evidence="9">The sequence shown here is derived from an EMBL/GenBank/DDBJ whole genome shotgun (WGS) entry which is preliminary data.</text>
</comment>
<evidence type="ECO:0000313" key="10">
    <source>
        <dbReference type="Proteomes" id="UP000070121"/>
    </source>
</evidence>
<dbReference type="GO" id="GO:0005634">
    <property type="term" value="C:nucleus"/>
    <property type="evidence" value="ECO:0007669"/>
    <property type="project" value="UniProtKB-SubCell"/>
</dbReference>
<evidence type="ECO:0000256" key="4">
    <source>
        <dbReference type="ARBA" id="ARBA00023163"/>
    </source>
</evidence>
<dbReference type="Proteomes" id="UP000070121">
    <property type="component" value="Unassembled WGS sequence"/>
</dbReference>
<name>A0A135U854_9PEZI</name>
<dbReference type="InterPro" id="IPR036869">
    <property type="entry name" value="J_dom_sf"/>
</dbReference>
<proteinExistence type="predicted"/>
<dbReference type="InterPro" id="IPR050987">
    <property type="entry name" value="AtrR-like"/>
</dbReference>
<evidence type="ECO:0000256" key="3">
    <source>
        <dbReference type="ARBA" id="ARBA00023125"/>
    </source>
</evidence>
<evidence type="ECO:0000256" key="2">
    <source>
        <dbReference type="ARBA" id="ARBA00023015"/>
    </source>
</evidence>
<dbReference type="PROSITE" id="PS50076">
    <property type="entry name" value="DNAJ_2"/>
    <property type="match status" value="1"/>
</dbReference>
<dbReference type="PANTHER" id="PTHR46910:SF37">
    <property type="entry name" value="ZN(II)2CYS6 TRANSCRIPTION FACTOR (EUROFUNG)"/>
    <property type="match status" value="1"/>
</dbReference>
<dbReference type="AlphaFoldDB" id="A0A135U854"/>
<keyword evidence="3" id="KW-0238">DNA-binding</keyword>
<dbReference type="CDD" id="cd12148">
    <property type="entry name" value="fungal_TF_MHR"/>
    <property type="match status" value="1"/>
</dbReference>
<evidence type="ECO:0000256" key="7">
    <source>
        <dbReference type="SAM" id="MobiDB-lite"/>
    </source>
</evidence>
<dbReference type="OrthoDB" id="2123952at2759"/>
<dbReference type="GO" id="GO:0008270">
    <property type="term" value="F:zinc ion binding"/>
    <property type="evidence" value="ECO:0007669"/>
    <property type="project" value="InterPro"/>
</dbReference>
<dbReference type="EMBL" id="JFFI01001649">
    <property type="protein sequence ID" value="KXH56590.1"/>
    <property type="molecule type" value="Genomic_DNA"/>
</dbReference>
<protein>
    <submittedName>
        <fullName evidence="9">Fungal specific transcription factor</fullName>
    </submittedName>
</protein>